<feature type="compositionally biased region" description="Basic residues" evidence="1">
    <location>
        <begin position="99"/>
        <end position="108"/>
    </location>
</feature>
<feature type="compositionally biased region" description="Polar residues" evidence="1">
    <location>
        <begin position="150"/>
        <end position="162"/>
    </location>
</feature>
<feature type="compositionally biased region" description="Basic residues" evidence="1">
    <location>
        <begin position="68"/>
        <end position="79"/>
    </location>
</feature>
<feature type="region of interest" description="Disordered" evidence="1">
    <location>
        <begin position="28"/>
        <end position="162"/>
    </location>
</feature>
<organism evidence="2 3">
    <name type="scientific">Ricinus communis</name>
    <name type="common">Castor bean</name>
    <dbReference type="NCBI Taxonomy" id="3988"/>
    <lineage>
        <taxon>Eukaryota</taxon>
        <taxon>Viridiplantae</taxon>
        <taxon>Streptophyta</taxon>
        <taxon>Embryophyta</taxon>
        <taxon>Tracheophyta</taxon>
        <taxon>Spermatophyta</taxon>
        <taxon>Magnoliopsida</taxon>
        <taxon>eudicotyledons</taxon>
        <taxon>Gunneridae</taxon>
        <taxon>Pentapetalae</taxon>
        <taxon>rosids</taxon>
        <taxon>fabids</taxon>
        <taxon>Malpighiales</taxon>
        <taxon>Euphorbiaceae</taxon>
        <taxon>Acalyphoideae</taxon>
        <taxon>Acalypheae</taxon>
        <taxon>Ricinus</taxon>
    </lineage>
</organism>
<accession>B9TM18</accession>
<feature type="non-terminal residue" evidence="2">
    <location>
        <position position="162"/>
    </location>
</feature>
<dbReference type="InParanoid" id="B9TM18"/>
<reference evidence="3" key="1">
    <citation type="journal article" date="2010" name="Nat. Biotechnol.">
        <title>Draft genome sequence of the oilseed species Ricinus communis.</title>
        <authorList>
            <person name="Chan A.P."/>
            <person name="Crabtree J."/>
            <person name="Zhao Q."/>
            <person name="Lorenzi H."/>
            <person name="Orvis J."/>
            <person name="Puiu D."/>
            <person name="Melake-Berhan A."/>
            <person name="Jones K.M."/>
            <person name="Redman J."/>
            <person name="Chen G."/>
            <person name="Cahoon E.B."/>
            <person name="Gedil M."/>
            <person name="Stanke M."/>
            <person name="Haas B.J."/>
            <person name="Wortman J.R."/>
            <person name="Fraser-Liggett C.M."/>
            <person name="Ravel J."/>
            <person name="Rabinowicz P.D."/>
        </authorList>
    </citation>
    <scope>NUCLEOTIDE SEQUENCE [LARGE SCALE GENOMIC DNA]</scope>
    <source>
        <strain evidence="3">cv. Hale</strain>
    </source>
</reference>
<feature type="compositionally biased region" description="Low complexity" evidence="1">
    <location>
        <begin position="133"/>
        <end position="147"/>
    </location>
</feature>
<evidence type="ECO:0000313" key="3">
    <source>
        <dbReference type="Proteomes" id="UP000008311"/>
    </source>
</evidence>
<dbReference type="AlphaFoldDB" id="B9TM18"/>
<dbReference type="Proteomes" id="UP000008311">
    <property type="component" value="Unassembled WGS sequence"/>
</dbReference>
<protein>
    <submittedName>
        <fullName evidence="2">Uncharacterized protein</fullName>
    </submittedName>
</protein>
<keyword evidence="3" id="KW-1185">Reference proteome</keyword>
<gene>
    <name evidence="2" type="ORF">RCOM_1901190</name>
</gene>
<dbReference type="EMBL" id="EQ987904">
    <property type="protein sequence ID" value="EEF23097.1"/>
    <property type="molecule type" value="Genomic_DNA"/>
</dbReference>
<name>B9TM18_RICCO</name>
<sequence length="162" mass="16571">MYTARSRPSPTLELAYEQASNALFEVSRQAGRAETARQPCARAETGVADPLPDQSQARFPGLQPDRRGQRHRPGAHRHQPAAGAGPGVGAPARGDAAGARRHAGHQLPRHAPAGPERGAGRPDGAQGAGAAGVGPAVVRAGAAGGARTPSGRTRISPWSTRP</sequence>
<evidence type="ECO:0000256" key="1">
    <source>
        <dbReference type="SAM" id="MobiDB-lite"/>
    </source>
</evidence>
<evidence type="ECO:0000313" key="2">
    <source>
        <dbReference type="EMBL" id="EEF23097.1"/>
    </source>
</evidence>
<proteinExistence type="predicted"/>